<dbReference type="InterPro" id="IPR007657">
    <property type="entry name" value="Glycosyltransferase_61"/>
</dbReference>
<proteinExistence type="predicted"/>
<dbReference type="InterPro" id="IPR049625">
    <property type="entry name" value="Glyco_transf_61_cat"/>
</dbReference>
<sequence length="355" mass="38980">MTPISSALDYVRATGGPITTYATSQSYRRRPARLWNQAIAPQFAARYGQLDAVLGWQGLVRFSEATVVGDGYLFTSDGTLISDSIPGGPHAPWPTNQRAAHEQFDRLRASTQAITSERPALLLRQVGAGNYGHWLMDALPRFIAAQRALPELDAVWVHPRNLDLAQRTLQMIAPGVAVRPLADSVRFAQLWWPALCSDPPAVHSPASVPDLRRAFAGWARRSASPRRLFVGRDDVGNRRLTNDDAVWTALEKRGFTRVNCGSMSISDQIDTFVGADIVVGILGASLTNALFSHSLKRFIVLCPSTMPALFYWDLAHHLSVDIDLIFGRAIDAHNPTGSDFELPISVLEQVLDSTC</sequence>
<dbReference type="PANTHER" id="PTHR20961">
    <property type="entry name" value="GLYCOSYLTRANSFERASE"/>
    <property type="match status" value="1"/>
</dbReference>
<evidence type="ECO:0000313" key="6">
    <source>
        <dbReference type="Proteomes" id="UP000199758"/>
    </source>
</evidence>
<dbReference type="Pfam" id="PF04577">
    <property type="entry name" value="Glyco_transf_61"/>
    <property type="match status" value="1"/>
</dbReference>
<dbReference type="EMBL" id="FQWZ01000003">
    <property type="protein sequence ID" value="SHG84798.1"/>
    <property type="molecule type" value="Genomic_DNA"/>
</dbReference>
<organism evidence="5 6">
    <name type="scientific">Hydrocarboniphaga daqingensis</name>
    <dbReference type="NCBI Taxonomy" id="490188"/>
    <lineage>
        <taxon>Bacteria</taxon>
        <taxon>Pseudomonadati</taxon>
        <taxon>Pseudomonadota</taxon>
        <taxon>Gammaproteobacteria</taxon>
        <taxon>Nevskiales</taxon>
        <taxon>Nevskiaceae</taxon>
        <taxon>Hydrocarboniphaga</taxon>
    </lineage>
</organism>
<gene>
    <name evidence="5" type="ORF">SAMN04488068_1640</name>
</gene>
<dbReference type="Proteomes" id="UP000199758">
    <property type="component" value="Unassembled WGS sequence"/>
</dbReference>
<evidence type="ECO:0000256" key="3">
    <source>
        <dbReference type="ARBA" id="ARBA00023180"/>
    </source>
</evidence>
<dbReference type="RefSeq" id="WP_072896360.1">
    <property type="nucleotide sequence ID" value="NZ_FQWZ01000003.1"/>
</dbReference>
<keyword evidence="1" id="KW-0328">Glycosyltransferase</keyword>
<dbReference type="AlphaFoldDB" id="A0A1M5N5H1"/>
<keyword evidence="6" id="KW-1185">Reference proteome</keyword>
<dbReference type="GO" id="GO:0016757">
    <property type="term" value="F:glycosyltransferase activity"/>
    <property type="evidence" value="ECO:0007669"/>
    <property type="project" value="UniProtKB-KW"/>
</dbReference>
<evidence type="ECO:0000256" key="1">
    <source>
        <dbReference type="ARBA" id="ARBA00022676"/>
    </source>
</evidence>
<keyword evidence="2" id="KW-0808">Transferase</keyword>
<name>A0A1M5N5H1_9GAMM</name>
<keyword evidence="3" id="KW-0325">Glycoprotein</keyword>
<protein>
    <recommendedName>
        <fullName evidence="4">Glycosyltransferase 61 catalytic domain-containing protein</fullName>
    </recommendedName>
</protein>
<accession>A0A1M5N5H1</accession>
<evidence type="ECO:0000259" key="4">
    <source>
        <dbReference type="Pfam" id="PF04577"/>
    </source>
</evidence>
<reference evidence="5 6" key="1">
    <citation type="submission" date="2016-11" db="EMBL/GenBank/DDBJ databases">
        <authorList>
            <person name="Jaros S."/>
            <person name="Januszkiewicz K."/>
            <person name="Wedrychowicz H."/>
        </authorList>
    </citation>
    <scope>NUCLEOTIDE SEQUENCE [LARGE SCALE GENOMIC DNA]</scope>
    <source>
        <strain evidence="5 6">CGMCC 1.7049</strain>
    </source>
</reference>
<feature type="domain" description="Glycosyltransferase 61 catalytic" evidence="4">
    <location>
        <begin position="131"/>
        <end position="293"/>
    </location>
</feature>
<evidence type="ECO:0000256" key="2">
    <source>
        <dbReference type="ARBA" id="ARBA00022679"/>
    </source>
</evidence>
<dbReference type="STRING" id="490188.SAMN04488068_1640"/>
<evidence type="ECO:0000313" key="5">
    <source>
        <dbReference type="EMBL" id="SHG84798.1"/>
    </source>
</evidence>